<dbReference type="OrthoDB" id="406833at2759"/>
<dbReference type="FunCoup" id="A0A144A1D9">
    <property type="interactions" value="1"/>
</dbReference>
<dbReference type="Gene3D" id="1.20.58.2190">
    <property type="match status" value="1"/>
</dbReference>
<dbReference type="Pfam" id="PF09409">
    <property type="entry name" value="PUB"/>
    <property type="match status" value="1"/>
</dbReference>
<feature type="domain" description="PUB" evidence="1">
    <location>
        <begin position="20"/>
        <end position="82"/>
    </location>
</feature>
<dbReference type="InParanoid" id="A0A144A1D9"/>
<name>A0A144A1D9_PLAF7</name>
<dbReference type="InterPro" id="IPR036339">
    <property type="entry name" value="PUB-like_dom_sf"/>
</dbReference>
<dbReference type="EMBL" id="LN999946">
    <property type="protein sequence ID" value="CZT99839.1"/>
    <property type="molecule type" value="Genomic_DNA"/>
</dbReference>
<dbReference type="STRING" id="36329.A0A144A1D9"/>
<keyword evidence="3" id="KW-1185">Reference proteome</keyword>
<sequence length="91" mass="10566">MKTLKEALTNVLSSLNIAEKKEILNVLYHILQKIIENPSRAKFRSLKKDNKTFVNKLLQFKESDELLRSLGFEEEPNRNSGFYKGACKHDI</sequence>
<dbReference type="InterPro" id="IPR018997">
    <property type="entry name" value="PUB_domain"/>
</dbReference>
<dbReference type="AlphaFoldDB" id="A0A144A1D9"/>
<dbReference type="SMR" id="A0A144A1D9"/>
<dbReference type="VEuPathDB" id="PlasmoDB:PF3D7_1412900"/>
<gene>
    <name evidence="2" type="ORF">PF3D7_1412900.2</name>
</gene>
<dbReference type="CDD" id="cd09212">
    <property type="entry name" value="PUB"/>
    <property type="match status" value="1"/>
</dbReference>
<evidence type="ECO:0000313" key="2">
    <source>
        <dbReference type="EMBL" id="CZT99839.1"/>
    </source>
</evidence>
<evidence type="ECO:0000313" key="3">
    <source>
        <dbReference type="Proteomes" id="UP000001450"/>
    </source>
</evidence>
<proteinExistence type="predicted"/>
<accession>A0A144A1D9</accession>
<organism evidence="2 3">
    <name type="scientific">Plasmodium falciparum (isolate 3D7)</name>
    <dbReference type="NCBI Taxonomy" id="36329"/>
    <lineage>
        <taxon>Eukaryota</taxon>
        <taxon>Sar</taxon>
        <taxon>Alveolata</taxon>
        <taxon>Apicomplexa</taxon>
        <taxon>Aconoidasida</taxon>
        <taxon>Haemosporida</taxon>
        <taxon>Plasmodiidae</taxon>
        <taxon>Plasmodium</taxon>
        <taxon>Plasmodium (Laverania)</taxon>
    </lineage>
</organism>
<protein>
    <submittedName>
        <fullName evidence="2">Ubiquitin-conjugating enzyme E2, putative</fullName>
    </submittedName>
</protein>
<dbReference type="SMART" id="SM00580">
    <property type="entry name" value="PUG"/>
    <property type="match status" value="1"/>
</dbReference>
<evidence type="ECO:0000259" key="1">
    <source>
        <dbReference type="Pfam" id="PF09409"/>
    </source>
</evidence>
<dbReference type="Proteomes" id="UP000001450">
    <property type="component" value="Chromosome 14"/>
</dbReference>
<dbReference type="SUPFAM" id="SSF143503">
    <property type="entry name" value="PUG domain-like"/>
    <property type="match status" value="1"/>
</dbReference>
<reference evidence="2 3" key="1">
    <citation type="journal article" date="2002" name="Nature">
        <title>Genome sequence of the human malaria parasite Plasmodium falciparum.</title>
        <authorList>
            <person name="Gardner M.J."/>
            <person name="Hall N."/>
            <person name="Fung E."/>
            <person name="White O."/>
            <person name="Berriman M."/>
            <person name="Hyman R.W."/>
            <person name="Carlton J.M."/>
            <person name="Pain A."/>
            <person name="Nelson K.E."/>
            <person name="Bowman S."/>
            <person name="Paulsen I.T."/>
            <person name="James K."/>
            <person name="Eisen J.A."/>
            <person name="Rutherford K."/>
            <person name="Salzberg S.L."/>
            <person name="Craig A."/>
            <person name="Kyes S."/>
            <person name="Chan M.S."/>
            <person name="Nene V."/>
            <person name="Shallom S.J."/>
            <person name="Suh B."/>
            <person name="Peterson J."/>
            <person name="Angiuoli S."/>
            <person name="Pertea M."/>
            <person name="Allen J."/>
            <person name="Selengut J."/>
            <person name="Haft D."/>
            <person name="Mather M.W."/>
            <person name="Vaidya A.B."/>
            <person name="Martin D.M."/>
            <person name="Fairlamb A.H."/>
            <person name="Fraunholz M.J."/>
            <person name="Roos D.S."/>
            <person name="Ralph S.A."/>
            <person name="McFadden G.I."/>
            <person name="Cummings L.M."/>
            <person name="Subramanian G.M."/>
            <person name="Mungall C."/>
            <person name="Venter J.C."/>
            <person name="Carucci D.J."/>
            <person name="Hoffman S.L."/>
            <person name="Newbold C."/>
            <person name="Davis R.W."/>
            <person name="Fraser C.M."/>
            <person name="Barrell B."/>
        </authorList>
    </citation>
    <scope>NUCLEOTIDE SEQUENCE [LARGE SCALE GENOMIC DNA]</scope>
    <source>
        <strain evidence="3">Isolate 3D7</strain>
    </source>
</reference>